<organism evidence="2 3">
    <name type="scientific">Periplaneta americana</name>
    <name type="common">American cockroach</name>
    <name type="synonym">Blatta americana</name>
    <dbReference type="NCBI Taxonomy" id="6978"/>
    <lineage>
        <taxon>Eukaryota</taxon>
        <taxon>Metazoa</taxon>
        <taxon>Ecdysozoa</taxon>
        <taxon>Arthropoda</taxon>
        <taxon>Hexapoda</taxon>
        <taxon>Insecta</taxon>
        <taxon>Pterygota</taxon>
        <taxon>Neoptera</taxon>
        <taxon>Polyneoptera</taxon>
        <taxon>Dictyoptera</taxon>
        <taxon>Blattodea</taxon>
        <taxon>Blattoidea</taxon>
        <taxon>Blattidae</taxon>
        <taxon>Blattinae</taxon>
        <taxon>Periplaneta</taxon>
    </lineage>
</organism>
<feature type="compositionally biased region" description="Basic and acidic residues" evidence="1">
    <location>
        <begin position="65"/>
        <end position="79"/>
    </location>
</feature>
<sequence>MEDWSQEKRSGGAQILNELIKSCYVQGLADDRVKMVVRTKGEKERLTQLIETAIEEESSIQSGQKSKDRDTRFNQEHYRHASRGSYMRSDKSVIKQEIKQEPRVNAVEMIQCF</sequence>
<dbReference type="Proteomes" id="UP001148838">
    <property type="component" value="Unassembled WGS sequence"/>
</dbReference>
<protein>
    <submittedName>
        <fullName evidence="2">Uncharacterized protein</fullName>
    </submittedName>
</protein>
<evidence type="ECO:0000256" key="1">
    <source>
        <dbReference type="SAM" id="MobiDB-lite"/>
    </source>
</evidence>
<dbReference type="EMBL" id="JAJSOF020000013">
    <property type="protein sequence ID" value="KAJ4442326.1"/>
    <property type="molecule type" value="Genomic_DNA"/>
</dbReference>
<name>A0ABQ8T8B4_PERAM</name>
<proteinExistence type="predicted"/>
<feature type="region of interest" description="Disordered" evidence="1">
    <location>
        <begin position="56"/>
        <end position="91"/>
    </location>
</feature>
<reference evidence="2 3" key="1">
    <citation type="journal article" date="2022" name="Allergy">
        <title>Genome assembly and annotation of Periplaneta americana reveal a comprehensive cockroach allergen profile.</title>
        <authorList>
            <person name="Wang L."/>
            <person name="Xiong Q."/>
            <person name="Saelim N."/>
            <person name="Wang L."/>
            <person name="Nong W."/>
            <person name="Wan A.T."/>
            <person name="Shi M."/>
            <person name="Liu X."/>
            <person name="Cao Q."/>
            <person name="Hui J.H.L."/>
            <person name="Sookrung N."/>
            <person name="Leung T.F."/>
            <person name="Tungtrongchitr A."/>
            <person name="Tsui S.K.W."/>
        </authorList>
    </citation>
    <scope>NUCLEOTIDE SEQUENCE [LARGE SCALE GENOMIC DNA]</scope>
    <source>
        <strain evidence="2">PWHHKU_190912</strain>
    </source>
</reference>
<comment type="caution">
    <text evidence="2">The sequence shown here is derived from an EMBL/GenBank/DDBJ whole genome shotgun (WGS) entry which is preliminary data.</text>
</comment>
<evidence type="ECO:0000313" key="2">
    <source>
        <dbReference type="EMBL" id="KAJ4442326.1"/>
    </source>
</evidence>
<gene>
    <name evidence="2" type="ORF">ANN_03912</name>
</gene>
<accession>A0ABQ8T8B4</accession>
<evidence type="ECO:0000313" key="3">
    <source>
        <dbReference type="Proteomes" id="UP001148838"/>
    </source>
</evidence>
<keyword evidence="3" id="KW-1185">Reference proteome</keyword>